<evidence type="ECO:0000313" key="3">
    <source>
        <dbReference type="Proteomes" id="UP000634004"/>
    </source>
</evidence>
<accession>A0A8J3CR61</accession>
<comment type="caution">
    <text evidence="2">The sequence shown here is derived from an EMBL/GenBank/DDBJ whole genome shotgun (WGS) entry which is preliminary data.</text>
</comment>
<dbReference type="Proteomes" id="UP000634004">
    <property type="component" value="Unassembled WGS sequence"/>
</dbReference>
<dbReference type="RefSeq" id="WP_189497491.1">
    <property type="nucleotide sequence ID" value="NZ_BMZH01000006.1"/>
</dbReference>
<dbReference type="AlphaFoldDB" id="A0A8J3CR61"/>
<evidence type="ECO:0000313" key="2">
    <source>
        <dbReference type="EMBL" id="GHA94920.1"/>
    </source>
</evidence>
<organism evidence="2 3">
    <name type="scientific">Algimonas arctica</name>
    <dbReference type="NCBI Taxonomy" id="1479486"/>
    <lineage>
        <taxon>Bacteria</taxon>
        <taxon>Pseudomonadati</taxon>
        <taxon>Pseudomonadota</taxon>
        <taxon>Alphaproteobacteria</taxon>
        <taxon>Maricaulales</taxon>
        <taxon>Robiginitomaculaceae</taxon>
        <taxon>Algimonas</taxon>
    </lineage>
</organism>
<protein>
    <submittedName>
        <fullName evidence="2">Uncharacterized protein</fullName>
    </submittedName>
</protein>
<proteinExistence type="predicted"/>
<sequence length="235" mass="26044">MSKKSPKSPNTPKTAKAKTAKDDGIVGEATPTTPDKTGAKGLDIGRPSADGLPIEDPDALPTHREHGPRLQTLFDVAQAYGTRSFDNYARIRSLAETLRDEFCAWLSREPGCVYLIPPEGRFSAKNYQSAAFSVAGKGYLPLKPISFGLAVRVSEDMDFIRLKMTCRKEGDSMFVQIEDGLEIRVDQPVTEDSLTPLFQATYSHLIEFFQDRIDEYDNGRYGTQDIGFDLQRIGG</sequence>
<feature type="region of interest" description="Disordered" evidence="1">
    <location>
        <begin position="1"/>
        <end position="65"/>
    </location>
</feature>
<dbReference type="EMBL" id="BMZH01000006">
    <property type="protein sequence ID" value="GHA94920.1"/>
    <property type="molecule type" value="Genomic_DNA"/>
</dbReference>
<evidence type="ECO:0000256" key="1">
    <source>
        <dbReference type="SAM" id="MobiDB-lite"/>
    </source>
</evidence>
<keyword evidence="3" id="KW-1185">Reference proteome</keyword>
<reference evidence="2" key="1">
    <citation type="journal article" date="2014" name="Int. J. Syst. Evol. Microbiol.">
        <title>Complete genome sequence of Corynebacterium casei LMG S-19264T (=DSM 44701T), isolated from a smear-ripened cheese.</title>
        <authorList>
            <consortium name="US DOE Joint Genome Institute (JGI-PGF)"/>
            <person name="Walter F."/>
            <person name="Albersmeier A."/>
            <person name="Kalinowski J."/>
            <person name="Ruckert C."/>
        </authorList>
    </citation>
    <scope>NUCLEOTIDE SEQUENCE</scope>
    <source>
        <strain evidence="2">KCTC 32513</strain>
    </source>
</reference>
<name>A0A8J3CR61_9PROT</name>
<gene>
    <name evidence="2" type="ORF">GCM10009069_17400</name>
</gene>
<reference evidence="2" key="2">
    <citation type="submission" date="2020-09" db="EMBL/GenBank/DDBJ databases">
        <authorList>
            <person name="Sun Q."/>
            <person name="Kim S."/>
        </authorList>
    </citation>
    <scope>NUCLEOTIDE SEQUENCE</scope>
    <source>
        <strain evidence="2">KCTC 32513</strain>
    </source>
</reference>